<evidence type="ECO:0000313" key="13">
    <source>
        <dbReference type="Proteomes" id="UP000095751"/>
    </source>
</evidence>
<dbReference type="InterPro" id="IPR027417">
    <property type="entry name" value="P-loop_NTPase"/>
</dbReference>
<dbReference type="CDD" id="cd03249">
    <property type="entry name" value="ABC_MTABC3_MDL1_MDL2"/>
    <property type="match status" value="1"/>
</dbReference>
<proteinExistence type="predicted"/>
<dbReference type="OrthoDB" id="6500128at2759"/>
<dbReference type="FunFam" id="1.20.1560.10:FF:000215">
    <property type="entry name" value="ABC transporter B family member 4"/>
    <property type="match status" value="1"/>
</dbReference>
<dbReference type="PANTHER" id="PTHR43394:SF1">
    <property type="entry name" value="ATP-BINDING CASSETTE SUB-FAMILY B MEMBER 10, MITOCHONDRIAL"/>
    <property type="match status" value="1"/>
</dbReference>
<protein>
    <submittedName>
        <fullName evidence="12">ABC transporter</fullName>
    </submittedName>
</protein>
<dbReference type="PROSITE" id="PS50929">
    <property type="entry name" value="ABC_TM1F"/>
    <property type="match status" value="1"/>
</dbReference>
<dbReference type="SMART" id="SM00382">
    <property type="entry name" value="AAA"/>
    <property type="match status" value="1"/>
</dbReference>
<organism evidence="12 13">
    <name type="scientific">Fragilariopsis cylindrus CCMP1102</name>
    <dbReference type="NCBI Taxonomy" id="635003"/>
    <lineage>
        <taxon>Eukaryota</taxon>
        <taxon>Sar</taxon>
        <taxon>Stramenopiles</taxon>
        <taxon>Ochrophyta</taxon>
        <taxon>Bacillariophyta</taxon>
        <taxon>Bacillariophyceae</taxon>
        <taxon>Bacillariophycidae</taxon>
        <taxon>Bacillariales</taxon>
        <taxon>Bacillariaceae</taxon>
        <taxon>Fragilariopsis</taxon>
    </lineage>
</organism>
<dbReference type="Gene3D" id="1.20.1560.10">
    <property type="entry name" value="ABC transporter type 1, transmembrane domain"/>
    <property type="match status" value="1"/>
</dbReference>
<keyword evidence="13" id="KW-1185">Reference proteome</keyword>
<feature type="compositionally biased region" description="Basic and acidic residues" evidence="8">
    <location>
        <begin position="14"/>
        <end position="24"/>
    </location>
</feature>
<dbReference type="SUPFAM" id="SSF52540">
    <property type="entry name" value="P-loop containing nucleoside triphosphate hydrolases"/>
    <property type="match status" value="1"/>
</dbReference>
<dbReference type="EMBL" id="KV784357">
    <property type="protein sequence ID" value="OEU17539.1"/>
    <property type="molecule type" value="Genomic_DNA"/>
</dbReference>
<dbReference type="GO" id="GO:0015421">
    <property type="term" value="F:ABC-type oligopeptide transporter activity"/>
    <property type="evidence" value="ECO:0007669"/>
    <property type="project" value="TreeGrafter"/>
</dbReference>
<evidence type="ECO:0000259" key="10">
    <source>
        <dbReference type="PROSITE" id="PS50893"/>
    </source>
</evidence>
<gene>
    <name evidence="12" type="ORF">FRACYDRAFT_184323</name>
</gene>
<name>A0A1E7FH92_9STRA</name>
<evidence type="ECO:0000256" key="5">
    <source>
        <dbReference type="ARBA" id="ARBA00022840"/>
    </source>
</evidence>
<evidence type="ECO:0000256" key="6">
    <source>
        <dbReference type="ARBA" id="ARBA00022989"/>
    </source>
</evidence>
<sequence>MLSFFPAVEPSDDTIERERIRGEDQESSNQSNDLVEPLLPRDHEDQNIPDRNSVLSLVEEENSDDELEVGLLRDDTVGSENNPEPTSRIRGTQRLLALAKPEVIYLYIGCITLLIRLPFSLSIPHFVSTTLGALSHAEYDRARREIIWLFILGTIDALLDFWCIFWFQYANHRIVRGVRIDTFLSMLRQDIGFFDSRTSGDLSSRLNSDCGEMAGDLTWFFRFSIESVVRITGITTYMLLRSPKLGGVAVSIVPLVAIINKYYGNWLNENAKLVQDALADANSVAQESLACIRTVVAFASEEFEHNKYKERIDEQYRLNIRQTYISGVYFMLVSTFLINTIVQGTLLLVGSYMIQQGKLTSEILLAFMLYQGGLQNEMMNLFNSYSSLIKSSGAGDKVFEILDRKPPPPGTGSHQVQTRLENTTTISDAPISILFEKVKFSYPSRPEQPILKGIDLRIDAGSTFALVGPSGCGKSTIVNLLQRFYDVSSGRIMINGADIKSFDLKQHRQRIGIVTQDPILFTGTIVSNIMYGMPNATKEEAIEAAKSANAHGFICTFPNGYETEVGERGIALSGGQKQRIAIARSIIRHPSLLLLDEATSALDADSETLVQGSIDNLLKHSKSITTIIVAHRLRTVRNADCIAVIKEGGIIEIGSHEKLMTIENGYYKGMIDKSMGDKIMVD</sequence>
<dbReference type="GO" id="GO:0005524">
    <property type="term" value="F:ATP binding"/>
    <property type="evidence" value="ECO:0007669"/>
    <property type="project" value="UniProtKB-KW"/>
</dbReference>
<comment type="subcellular location">
    <subcellularLocation>
        <location evidence="1">Membrane</location>
        <topology evidence="1">Multi-pass membrane protein</topology>
    </subcellularLocation>
</comment>
<dbReference type="GO" id="GO:0016020">
    <property type="term" value="C:membrane"/>
    <property type="evidence" value="ECO:0007669"/>
    <property type="project" value="UniProtKB-SubCell"/>
</dbReference>
<dbReference type="InterPro" id="IPR011527">
    <property type="entry name" value="ABC1_TM_dom"/>
</dbReference>
<keyword evidence="4" id="KW-0547">Nucleotide-binding</keyword>
<feature type="transmembrane region" description="Helical" evidence="9">
    <location>
        <begin position="328"/>
        <end position="349"/>
    </location>
</feature>
<dbReference type="KEGG" id="fcy:FRACYDRAFT_184323"/>
<feature type="domain" description="ABC transporter" evidence="10">
    <location>
        <begin position="433"/>
        <end position="672"/>
    </location>
</feature>
<dbReference type="GO" id="GO:0005737">
    <property type="term" value="C:cytoplasm"/>
    <property type="evidence" value="ECO:0007669"/>
    <property type="project" value="UniProtKB-ARBA"/>
</dbReference>
<feature type="transmembrane region" description="Helical" evidence="9">
    <location>
        <begin position="245"/>
        <end position="263"/>
    </location>
</feature>
<evidence type="ECO:0000256" key="1">
    <source>
        <dbReference type="ARBA" id="ARBA00004141"/>
    </source>
</evidence>
<dbReference type="PROSITE" id="PS50893">
    <property type="entry name" value="ABC_TRANSPORTER_2"/>
    <property type="match status" value="1"/>
</dbReference>
<dbReference type="InterPro" id="IPR017871">
    <property type="entry name" value="ABC_transporter-like_CS"/>
</dbReference>
<keyword evidence="5" id="KW-0067">ATP-binding</keyword>
<feature type="compositionally biased region" description="Basic and acidic residues" evidence="8">
    <location>
        <begin position="39"/>
        <end position="48"/>
    </location>
</feature>
<evidence type="ECO:0000256" key="8">
    <source>
        <dbReference type="SAM" id="MobiDB-lite"/>
    </source>
</evidence>
<dbReference type="FunFam" id="3.40.50.300:FF:000836">
    <property type="entry name" value="ABC transporter B family member 25"/>
    <property type="match status" value="1"/>
</dbReference>
<dbReference type="GO" id="GO:0016887">
    <property type="term" value="F:ATP hydrolysis activity"/>
    <property type="evidence" value="ECO:0007669"/>
    <property type="project" value="InterPro"/>
</dbReference>
<evidence type="ECO:0000256" key="2">
    <source>
        <dbReference type="ARBA" id="ARBA00022448"/>
    </source>
</evidence>
<dbReference type="PANTHER" id="PTHR43394">
    <property type="entry name" value="ATP-DEPENDENT PERMEASE MDL1, MITOCHONDRIAL"/>
    <property type="match status" value="1"/>
</dbReference>
<keyword evidence="3 9" id="KW-0812">Transmembrane</keyword>
<dbReference type="CDD" id="cd18572">
    <property type="entry name" value="ABC_6TM_TAP"/>
    <property type="match status" value="1"/>
</dbReference>
<dbReference type="Pfam" id="PF00664">
    <property type="entry name" value="ABC_membrane"/>
    <property type="match status" value="1"/>
</dbReference>
<dbReference type="Pfam" id="PF00005">
    <property type="entry name" value="ABC_tran"/>
    <property type="match status" value="1"/>
</dbReference>
<evidence type="ECO:0000313" key="12">
    <source>
        <dbReference type="EMBL" id="OEU17539.1"/>
    </source>
</evidence>
<evidence type="ECO:0000256" key="7">
    <source>
        <dbReference type="ARBA" id="ARBA00023136"/>
    </source>
</evidence>
<evidence type="ECO:0000259" key="11">
    <source>
        <dbReference type="PROSITE" id="PS50929"/>
    </source>
</evidence>
<evidence type="ECO:0000256" key="9">
    <source>
        <dbReference type="SAM" id="Phobius"/>
    </source>
</evidence>
<feature type="transmembrane region" description="Helical" evidence="9">
    <location>
        <begin position="104"/>
        <end position="126"/>
    </location>
</feature>
<dbReference type="InParanoid" id="A0A1E7FH92"/>
<dbReference type="InterPro" id="IPR036640">
    <property type="entry name" value="ABC1_TM_sf"/>
</dbReference>
<feature type="transmembrane region" description="Helical" evidence="9">
    <location>
        <begin position="146"/>
        <end position="167"/>
    </location>
</feature>
<dbReference type="FunCoup" id="A0A1E7FH92">
    <property type="interactions" value="8"/>
</dbReference>
<dbReference type="InterPro" id="IPR003439">
    <property type="entry name" value="ABC_transporter-like_ATP-bd"/>
</dbReference>
<feature type="region of interest" description="Disordered" evidence="8">
    <location>
        <begin position="1"/>
        <end position="50"/>
    </location>
</feature>
<evidence type="ECO:0000256" key="4">
    <source>
        <dbReference type="ARBA" id="ARBA00022741"/>
    </source>
</evidence>
<keyword evidence="6 9" id="KW-1133">Transmembrane helix</keyword>
<keyword evidence="7 9" id="KW-0472">Membrane</keyword>
<dbReference type="InterPro" id="IPR003593">
    <property type="entry name" value="AAA+_ATPase"/>
</dbReference>
<dbReference type="PROSITE" id="PS00211">
    <property type="entry name" value="ABC_TRANSPORTER_1"/>
    <property type="match status" value="1"/>
</dbReference>
<dbReference type="AlphaFoldDB" id="A0A1E7FH92"/>
<keyword evidence="2" id="KW-0813">Transport</keyword>
<dbReference type="InterPro" id="IPR039421">
    <property type="entry name" value="Type_1_exporter"/>
</dbReference>
<dbReference type="Proteomes" id="UP000095751">
    <property type="component" value="Unassembled WGS sequence"/>
</dbReference>
<dbReference type="Gene3D" id="3.40.50.300">
    <property type="entry name" value="P-loop containing nucleotide triphosphate hydrolases"/>
    <property type="match status" value="1"/>
</dbReference>
<reference evidence="12 13" key="1">
    <citation type="submission" date="2016-09" db="EMBL/GenBank/DDBJ databases">
        <title>Extensive genetic diversity and differential bi-allelic expression allows diatom success in the polar Southern Ocean.</title>
        <authorList>
            <consortium name="DOE Joint Genome Institute"/>
            <person name="Mock T."/>
            <person name="Otillar R.P."/>
            <person name="Strauss J."/>
            <person name="Dupont C."/>
            <person name="Frickenhaus S."/>
            <person name="Maumus F."/>
            <person name="Mcmullan M."/>
            <person name="Sanges R."/>
            <person name="Schmutz J."/>
            <person name="Toseland A."/>
            <person name="Valas R."/>
            <person name="Veluchamy A."/>
            <person name="Ward B.J."/>
            <person name="Allen A."/>
            <person name="Barry K."/>
            <person name="Falciatore A."/>
            <person name="Ferrante M."/>
            <person name="Fortunato A.E."/>
            <person name="Gloeckner G."/>
            <person name="Gruber A."/>
            <person name="Hipkin R."/>
            <person name="Janech M."/>
            <person name="Kroth P."/>
            <person name="Leese F."/>
            <person name="Lindquist E."/>
            <person name="Lyon B.R."/>
            <person name="Martin J."/>
            <person name="Mayer C."/>
            <person name="Parker M."/>
            <person name="Quesneville H."/>
            <person name="Raymond J."/>
            <person name="Uhlig C."/>
            <person name="Valentin K.U."/>
            <person name="Worden A.Z."/>
            <person name="Armbrust E.V."/>
            <person name="Bowler C."/>
            <person name="Green B."/>
            <person name="Moulton V."/>
            <person name="Van Oosterhout C."/>
            <person name="Grigoriev I."/>
        </authorList>
    </citation>
    <scope>NUCLEOTIDE SEQUENCE [LARGE SCALE GENOMIC DNA]</scope>
    <source>
        <strain evidence="12 13">CCMP1102</strain>
    </source>
</reference>
<dbReference type="SUPFAM" id="SSF90123">
    <property type="entry name" value="ABC transporter transmembrane region"/>
    <property type="match status" value="1"/>
</dbReference>
<feature type="domain" description="ABC transmembrane type-1" evidence="11">
    <location>
        <begin position="108"/>
        <end position="390"/>
    </location>
</feature>
<evidence type="ECO:0000256" key="3">
    <source>
        <dbReference type="ARBA" id="ARBA00022692"/>
    </source>
</evidence>
<accession>A0A1E7FH92</accession>